<dbReference type="SMART" id="SM00066">
    <property type="entry name" value="GAL4"/>
    <property type="match status" value="1"/>
</dbReference>
<keyword evidence="8" id="KW-1185">Reference proteome</keyword>
<evidence type="ECO:0000313" key="8">
    <source>
        <dbReference type="Proteomes" id="UP000240883"/>
    </source>
</evidence>
<dbReference type="GO" id="GO:0000981">
    <property type="term" value="F:DNA-binding transcription factor activity, RNA polymerase II-specific"/>
    <property type="evidence" value="ECO:0007669"/>
    <property type="project" value="InterPro"/>
</dbReference>
<keyword evidence="2" id="KW-0479">Metal-binding</keyword>
<dbReference type="OrthoDB" id="39175at2759"/>
<dbReference type="Proteomes" id="UP000240883">
    <property type="component" value="Unassembled WGS sequence"/>
</dbReference>
<organism evidence="7 8">
    <name type="scientific">Corynespora cassiicola Philippines</name>
    <dbReference type="NCBI Taxonomy" id="1448308"/>
    <lineage>
        <taxon>Eukaryota</taxon>
        <taxon>Fungi</taxon>
        <taxon>Dikarya</taxon>
        <taxon>Ascomycota</taxon>
        <taxon>Pezizomycotina</taxon>
        <taxon>Dothideomycetes</taxon>
        <taxon>Pleosporomycetidae</taxon>
        <taxon>Pleosporales</taxon>
        <taxon>Corynesporascaceae</taxon>
        <taxon>Corynespora</taxon>
    </lineage>
</organism>
<dbReference type="Gene3D" id="4.10.240.10">
    <property type="entry name" value="Zn(2)-C6 fungal-type DNA-binding domain"/>
    <property type="match status" value="1"/>
</dbReference>
<dbReference type="CDD" id="cd00067">
    <property type="entry name" value="GAL4"/>
    <property type="match status" value="1"/>
</dbReference>
<dbReference type="GO" id="GO:0008270">
    <property type="term" value="F:zinc ion binding"/>
    <property type="evidence" value="ECO:0007669"/>
    <property type="project" value="InterPro"/>
</dbReference>
<dbReference type="SUPFAM" id="SSF57701">
    <property type="entry name" value="Zn2/Cys6 DNA-binding domain"/>
    <property type="match status" value="1"/>
</dbReference>
<dbReference type="EMBL" id="KZ678129">
    <property type="protein sequence ID" value="PSN72851.1"/>
    <property type="molecule type" value="Genomic_DNA"/>
</dbReference>
<protein>
    <recommendedName>
        <fullName evidence="6">Zn(2)-C6 fungal-type domain-containing protein</fullName>
    </recommendedName>
</protein>
<feature type="region of interest" description="Disordered" evidence="5">
    <location>
        <begin position="64"/>
        <end position="98"/>
    </location>
</feature>
<comment type="subcellular location">
    <subcellularLocation>
        <location evidence="1">Nucleus</location>
    </subcellularLocation>
</comment>
<feature type="region of interest" description="Disordered" evidence="5">
    <location>
        <begin position="570"/>
        <end position="608"/>
    </location>
</feature>
<keyword evidence="3" id="KW-0238">DNA-binding</keyword>
<evidence type="ECO:0000256" key="4">
    <source>
        <dbReference type="ARBA" id="ARBA00023242"/>
    </source>
</evidence>
<dbReference type="PANTHER" id="PTHR46910:SF3">
    <property type="entry name" value="HALOTOLERANCE PROTEIN 9-RELATED"/>
    <property type="match status" value="1"/>
</dbReference>
<dbReference type="InterPro" id="IPR050987">
    <property type="entry name" value="AtrR-like"/>
</dbReference>
<feature type="compositionally biased region" description="Polar residues" evidence="5">
    <location>
        <begin position="64"/>
        <end position="88"/>
    </location>
</feature>
<proteinExistence type="predicted"/>
<evidence type="ECO:0000259" key="6">
    <source>
        <dbReference type="PROSITE" id="PS50048"/>
    </source>
</evidence>
<reference evidence="7 8" key="1">
    <citation type="journal article" date="2018" name="Front. Microbiol.">
        <title>Genome-Wide Analysis of Corynespora cassiicola Leaf Fall Disease Putative Effectors.</title>
        <authorList>
            <person name="Lopez D."/>
            <person name="Ribeiro S."/>
            <person name="Label P."/>
            <person name="Fumanal B."/>
            <person name="Venisse J.S."/>
            <person name="Kohler A."/>
            <person name="de Oliveira R.R."/>
            <person name="Labutti K."/>
            <person name="Lipzen A."/>
            <person name="Lail K."/>
            <person name="Bauer D."/>
            <person name="Ohm R.A."/>
            <person name="Barry K.W."/>
            <person name="Spatafora J."/>
            <person name="Grigoriev I.V."/>
            <person name="Martin F.M."/>
            <person name="Pujade-Renaud V."/>
        </authorList>
    </citation>
    <scope>NUCLEOTIDE SEQUENCE [LARGE SCALE GENOMIC DNA]</scope>
    <source>
        <strain evidence="7 8">Philippines</strain>
    </source>
</reference>
<keyword evidence="4" id="KW-0539">Nucleus</keyword>
<evidence type="ECO:0000256" key="1">
    <source>
        <dbReference type="ARBA" id="ARBA00004123"/>
    </source>
</evidence>
<dbReference type="AlphaFoldDB" id="A0A2T2P597"/>
<evidence type="ECO:0000313" key="7">
    <source>
        <dbReference type="EMBL" id="PSN72851.1"/>
    </source>
</evidence>
<evidence type="ECO:0000256" key="2">
    <source>
        <dbReference type="ARBA" id="ARBA00022723"/>
    </source>
</evidence>
<accession>A0A2T2P597</accession>
<dbReference type="PROSITE" id="PS50048">
    <property type="entry name" value="ZN2_CY6_FUNGAL_2"/>
    <property type="match status" value="1"/>
</dbReference>
<evidence type="ECO:0000256" key="3">
    <source>
        <dbReference type="ARBA" id="ARBA00023125"/>
    </source>
</evidence>
<sequence length="699" mass="78900">MKLACLRCKHKKIKCDKGEPICHQCVTAHSECTYVERRKRPRLAQQKVEVRNLSRRLEFLERQISNGERVSPSSPNEASPDESVNATSPRMAPPEASLVAEEGQDSWIYRLANDAKRNFEKCNTNPQNTPIDATPGPHLDSAMSALDEALEDLGKLRVRPENGMSGGTTLDLSIEQAKDCVEAFINLLTTMVVPDVFVGNVDFGILRSLPDVYKSPFISIDPALLVLFYNALFYGISDRFGMGCLIAQQAYKKILEAVPAWLEGATGSDLDAHTAALTCWTSISMLDYHLSWQFHCKCCQFLQLRGMDNLDATPAKTSEEEQSRQDYRFLYFHVLQTDALFRLFYGKPGAMGWSRNKVNPPTVFSPRNMQPKASTVIMLVAWLRTTIMTTDLLRDLDTSPTDSDERIEVFSVKMEDLIVDYDLETRIRDERMPLHIRFLFADHLMSYLLMIIGMRRKLKAQPNEGSGIDKFTLRSARKVLSILFYFQQFHWVPKEDKTSVYHHFITFFPFCAIFALYEHILSCTDLTECKEDLGSLERIGDAMKHAAAGRKDFLPFSNTVNALNKVSRTMLEEKTGRTSDTSPSVSTQDMTPQTPNQPSQFPDRGFNFPSSTGDPSLNFLSSMQQDLGDSGLAFLQDFPPMDGDFQPQGFIRAVENDFMGRNWHESWWDMQGGIDTGIPLDSTTGGTPGFNMPPTPHVP</sequence>
<dbReference type="InterPro" id="IPR036864">
    <property type="entry name" value="Zn2-C6_fun-type_DNA-bd_sf"/>
</dbReference>
<dbReference type="PANTHER" id="PTHR46910">
    <property type="entry name" value="TRANSCRIPTION FACTOR PDR1"/>
    <property type="match status" value="1"/>
</dbReference>
<name>A0A2T2P597_CORCC</name>
<gene>
    <name evidence="7" type="ORF">BS50DRAFT_568461</name>
</gene>
<feature type="domain" description="Zn(2)-C6 fungal-type" evidence="6">
    <location>
        <begin position="4"/>
        <end position="34"/>
    </location>
</feature>
<dbReference type="GO" id="GO:0005634">
    <property type="term" value="C:nucleus"/>
    <property type="evidence" value="ECO:0007669"/>
    <property type="project" value="UniProtKB-SubCell"/>
</dbReference>
<feature type="compositionally biased region" description="Polar residues" evidence="5">
    <location>
        <begin position="578"/>
        <end position="600"/>
    </location>
</feature>
<dbReference type="GO" id="GO:0003677">
    <property type="term" value="F:DNA binding"/>
    <property type="evidence" value="ECO:0007669"/>
    <property type="project" value="UniProtKB-KW"/>
</dbReference>
<evidence type="ECO:0000256" key="5">
    <source>
        <dbReference type="SAM" id="MobiDB-lite"/>
    </source>
</evidence>
<dbReference type="InterPro" id="IPR001138">
    <property type="entry name" value="Zn2Cys6_DnaBD"/>
</dbReference>
<dbReference type="Pfam" id="PF00172">
    <property type="entry name" value="Zn_clus"/>
    <property type="match status" value="1"/>
</dbReference>
<dbReference type="PROSITE" id="PS00463">
    <property type="entry name" value="ZN2_CY6_FUNGAL_1"/>
    <property type="match status" value="1"/>
</dbReference>